<dbReference type="SMART" id="SM00448">
    <property type="entry name" value="REC"/>
    <property type="match status" value="1"/>
</dbReference>
<dbReference type="InterPro" id="IPR011006">
    <property type="entry name" value="CheY-like_superfamily"/>
</dbReference>
<dbReference type="Gene3D" id="3.40.50.2300">
    <property type="match status" value="1"/>
</dbReference>
<dbReference type="AlphaFoldDB" id="A0A1G5XJD9"/>
<keyword evidence="1 5" id="KW-0597">Phosphoprotein</keyword>
<evidence type="ECO:0000313" key="9">
    <source>
        <dbReference type="Proteomes" id="UP000198756"/>
    </source>
</evidence>
<proteinExistence type="predicted"/>
<evidence type="ECO:0000259" key="6">
    <source>
        <dbReference type="PROSITE" id="PS50043"/>
    </source>
</evidence>
<dbReference type="Pfam" id="PF00072">
    <property type="entry name" value="Response_reg"/>
    <property type="match status" value="1"/>
</dbReference>
<dbReference type="InterPro" id="IPR058245">
    <property type="entry name" value="NreC/VraR/RcsB-like_REC"/>
</dbReference>
<keyword evidence="9" id="KW-1185">Reference proteome</keyword>
<accession>A0A1G5XJD9</accession>
<dbReference type="SMART" id="SM00421">
    <property type="entry name" value="HTH_LUXR"/>
    <property type="match status" value="1"/>
</dbReference>
<dbReference type="InterPro" id="IPR001789">
    <property type="entry name" value="Sig_transdc_resp-reg_receiver"/>
</dbReference>
<reference evidence="9" key="1">
    <citation type="submission" date="2016-10" db="EMBL/GenBank/DDBJ databases">
        <authorList>
            <person name="Varghese N."/>
            <person name="Submissions S."/>
        </authorList>
    </citation>
    <scope>NUCLEOTIDE SEQUENCE [LARGE SCALE GENOMIC DNA]</scope>
    <source>
        <strain evidence="9">DSM 22703</strain>
    </source>
</reference>
<keyword evidence="2" id="KW-0805">Transcription regulation</keyword>
<dbReference type="SUPFAM" id="SSF52172">
    <property type="entry name" value="CheY-like"/>
    <property type="match status" value="1"/>
</dbReference>
<sequence>MNPTRIVLADDHELVRDGIKSLLENEEDFKVVAEASDGKEALKIIAQEQPDILIVDIRMPVMNGIEVVKNLTRDFPKVKKLVLSMHDSEEYVVESIESGADGYLLKGSNKAEFLKALHTIAAGGKYFSGDISEIIIDNFVNGKSKTSKKPLSTPEEISFLTNREKQILELILDGKGNSEIAEALKISKRTAEVHRFNLMKKLNVKNLIELTQKSKELNLI</sequence>
<feature type="domain" description="Response regulatory" evidence="7">
    <location>
        <begin position="5"/>
        <end position="121"/>
    </location>
</feature>
<dbReference type="Pfam" id="PF00196">
    <property type="entry name" value="GerE"/>
    <property type="match status" value="1"/>
</dbReference>
<feature type="domain" description="HTH luxR-type" evidence="6">
    <location>
        <begin position="153"/>
        <end position="218"/>
    </location>
</feature>
<evidence type="ECO:0000313" key="8">
    <source>
        <dbReference type="EMBL" id="SDA69665.1"/>
    </source>
</evidence>
<evidence type="ECO:0000256" key="2">
    <source>
        <dbReference type="ARBA" id="ARBA00023015"/>
    </source>
</evidence>
<gene>
    <name evidence="8" type="ORF">SAMN03080617_01776</name>
</gene>
<dbReference type="InterPro" id="IPR000792">
    <property type="entry name" value="Tscrpt_reg_LuxR_C"/>
</dbReference>
<dbReference type="CDD" id="cd17535">
    <property type="entry name" value="REC_NarL-like"/>
    <property type="match status" value="1"/>
</dbReference>
<evidence type="ECO:0000256" key="4">
    <source>
        <dbReference type="ARBA" id="ARBA00023163"/>
    </source>
</evidence>
<dbReference type="PROSITE" id="PS50110">
    <property type="entry name" value="RESPONSE_REGULATORY"/>
    <property type="match status" value="1"/>
</dbReference>
<dbReference type="GO" id="GO:0003677">
    <property type="term" value="F:DNA binding"/>
    <property type="evidence" value="ECO:0007669"/>
    <property type="project" value="UniProtKB-KW"/>
</dbReference>
<dbReference type="GO" id="GO:0000160">
    <property type="term" value="P:phosphorelay signal transduction system"/>
    <property type="evidence" value="ECO:0007669"/>
    <property type="project" value="InterPro"/>
</dbReference>
<dbReference type="STRING" id="279824.SAMN03080617_01776"/>
<evidence type="ECO:0000256" key="3">
    <source>
        <dbReference type="ARBA" id="ARBA00023125"/>
    </source>
</evidence>
<dbReference type="OrthoDB" id="9797341at2"/>
<dbReference type="RefSeq" id="WP_092729629.1">
    <property type="nucleotide sequence ID" value="NZ_FMXE01000010.1"/>
</dbReference>
<dbReference type="PRINTS" id="PR00038">
    <property type="entry name" value="HTHLUXR"/>
</dbReference>
<keyword evidence="4" id="KW-0804">Transcription</keyword>
<feature type="modified residue" description="4-aspartylphosphate" evidence="5">
    <location>
        <position position="56"/>
    </location>
</feature>
<keyword evidence="3" id="KW-0238">DNA-binding</keyword>
<protein>
    <submittedName>
        <fullName evidence="8">Two component transcriptional regulator, LuxR family</fullName>
    </submittedName>
</protein>
<dbReference type="EMBL" id="FMXE01000010">
    <property type="protein sequence ID" value="SDA69665.1"/>
    <property type="molecule type" value="Genomic_DNA"/>
</dbReference>
<dbReference type="Proteomes" id="UP000198756">
    <property type="component" value="Unassembled WGS sequence"/>
</dbReference>
<dbReference type="InterPro" id="IPR016032">
    <property type="entry name" value="Sig_transdc_resp-reg_C-effctor"/>
</dbReference>
<dbReference type="GO" id="GO:0006355">
    <property type="term" value="P:regulation of DNA-templated transcription"/>
    <property type="evidence" value="ECO:0007669"/>
    <property type="project" value="InterPro"/>
</dbReference>
<dbReference type="CDD" id="cd06170">
    <property type="entry name" value="LuxR_C_like"/>
    <property type="match status" value="1"/>
</dbReference>
<evidence type="ECO:0000259" key="7">
    <source>
        <dbReference type="PROSITE" id="PS50110"/>
    </source>
</evidence>
<dbReference type="SUPFAM" id="SSF46894">
    <property type="entry name" value="C-terminal effector domain of the bipartite response regulators"/>
    <property type="match status" value="1"/>
</dbReference>
<evidence type="ECO:0000256" key="1">
    <source>
        <dbReference type="ARBA" id="ARBA00022553"/>
    </source>
</evidence>
<name>A0A1G5XJD9_9BACT</name>
<dbReference type="PROSITE" id="PS50043">
    <property type="entry name" value="HTH_LUXR_2"/>
    <property type="match status" value="1"/>
</dbReference>
<evidence type="ECO:0000256" key="5">
    <source>
        <dbReference type="PROSITE-ProRule" id="PRU00169"/>
    </source>
</evidence>
<dbReference type="PANTHER" id="PTHR43214:SF41">
    <property type="entry name" value="NITRATE_NITRITE RESPONSE REGULATOR PROTEIN NARP"/>
    <property type="match status" value="1"/>
</dbReference>
<dbReference type="InterPro" id="IPR039420">
    <property type="entry name" value="WalR-like"/>
</dbReference>
<organism evidence="8 9">
    <name type="scientific">Algoriphagus alkaliphilus</name>
    <dbReference type="NCBI Taxonomy" id="279824"/>
    <lineage>
        <taxon>Bacteria</taxon>
        <taxon>Pseudomonadati</taxon>
        <taxon>Bacteroidota</taxon>
        <taxon>Cytophagia</taxon>
        <taxon>Cytophagales</taxon>
        <taxon>Cyclobacteriaceae</taxon>
        <taxon>Algoriphagus</taxon>
    </lineage>
</organism>
<dbReference type="PANTHER" id="PTHR43214">
    <property type="entry name" value="TWO-COMPONENT RESPONSE REGULATOR"/>
    <property type="match status" value="1"/>
</dbReference>